<dbReference type="InterPro" id="IPR013187">
    <property type="entry name" value="F-box-assoc_dom_typ3"/>
</dbReference>
<evidence type="ECO:0008006" key="5">
    <source>
        <dbReference type="Google" id="ProtNLM"/>
    </source>
</evidence>
<dbReference type="eggNOG" id="ENOG502SXXQ">
    <property type="taxonomic scope" value="Eukaryota"/>
</dbReference>
<dbReference type="InterPro" id="IPR017451">
    <property type="entry name" value="F-box-assoc_interact_dom"/>
</dbReference>
<reference evidence="4" key="1">
    <citation type="journal article" date="2013" name="Nat. Genet.">
        <title>The Capsella rubella genome and the genomic consequences of rapid mating system evolution.</title>
        <authorList>
            <person name="Slotte T."/>
            <person name="Hazzouri K.M."/>
            <person name="Agren J.A."/>
            <person name="Koenig D."/>
            <person name="Maumus F."/>
            <person name="Guo Y.L."/>
            <person name="Steige K."/>
            <person name="Platts A.E."/>
            <person name="Escobar J.S."/>
            <person name="Newman L.K."/>
            <person name="Wang W."/>
            <person name="Mandakova T."/>
            <person name="Vello E."/>
            <person name="Smith L.M."/>
            <person name="Henz S.R."/>
            <person name="Steffen J."/>
            <person name="Takuno S."/>
            <person name="Brandvain Y."/>
            <person name="Coop G."/>
            <person name="Andolfatto P."/>
            <person name="Hu T.T."/>
            <person name="Blanchette M."/>
            <person name="Clark R.M."/>
            <person name="Quesneville H."/>
            <person name="Nordborg M."/>
            <person name="Gaut B.S."/>
            <person name="Lysak M.A."/>
            <person name="Jenkins J."/>
            <person name="Grimwood J."/>
            <person name="Chapman J."/>
            <person name="Prochnik S."/>
            <person name="Shu S."/>
            <person name="Rokhsar D."/>
            <person name="Schmutz J."/>
            <person name="Weigel D."/>
            <person name="Wright S.I."/>
        </authorList>
    </citation>
    <scope>NUCLEOTIDE SEQUENCE [LARGE SCALE GENOMIC DNA]</scope>
    <source>
        <strain evidence="4">cv. Monte Gargano</strain>
    </source>
</reference>
<organism evidence="3 4">
    <name type="scientific">Capsella rubella</name>
    <dbReference type="NCBI Taxonomy" id="81985"/>
    <lineage>
        <taxon>Eukaryota</taxon>
        <taxon>Viridiplantae</taxon>
        <taxon>Streptophyta</taxon>
        <taxon>Embryophyta</taxon>
        <taxon>Tracheophyta</taxon>
        <taxon>Spermatophyta</taxon>
        <taxon>Magnoliopsida</taxon>
        <taxon>eudicotyledons</taxon>
        <taxon>Gunneridae</taxon>
        <taxon>Pentapetalae</taxon>
        <taxon>rosids</taxon>
        <taxon>malvids</taxon>
        <taxon>Brassicales</taxon>
        <taxon>Brassicaceae</taxon>
        <taxon>Camelineae</taxon>
        <taxon>Capsella</taxon>
    </lineage>
</organism>
<evidence type="ECO:0000313" key="3">
    <source>
        <dbReference type="EMBL" id="EOA22363.1"/>
    </source>
</evidence>
<dbReference type="Pfam" id="PF00646">
    <property type="entry name" value="F-box"/>
    <property type="match status" value="1"/>
</dbReference>
<feature type="domain" description="F-box associated beta-propeller type 3" evidence="2">
    <location>
        <begin position="89"/>
        <end position="395"/>
    </location>
</feature>
<dbReference type="NCBIfam" id="TIGR01640">
    <property type="entry name" value="F_box_assoc_1"/>
    <property type="match status" value="1"/>
</dbReference>
<feature type="domain" description="F-box" evidence="1">
    <location>
        <begin position="27"/>
        <end position="65"/>
    </location>
</feature>
<accession>R0HEZ9</accession>
<dbReference type="AlphaFoldDB" id="R0HEZ9"/>
<dbReference type="EMBL" id="KB870810">
    <property type="protein sequence ID" value="EOA22363.1"/>
    <property type="molecule type" value="Genomic_DNA"/>
</dbReference>
<dbReference type="InterPro" id="IPR001810">
    <property type="entry name" value="F-box_dom"/>
</dbReference>
<sequence length="401" mass="46388">MSTSQSKKRKTEENSQSLENLKEMTFDDVPLDLAMEIFMRLPVKSVARCLLLSKFWTEVIRSRRFITSFEVRSLLQPRLLVVFILTDTQRNCEDWYFFSLSSSSSTTSYLSRVTCPLPDSVYHSHYVNGLISIGYGLEKRVANPSTALPRVKTTSTVPSHCFFGYDPVNDEYKLLVLCMKEKKQLEFRHDRYQLRILQRSSRHQVVTLGAKRKRWRKIDYRTPHGPVLNSVCIDGVLYYVAFTGADMSQLSLMRFDLESEELDLFTSLSVDFMAESLHGSTLMNYKGKVALATKSSVYKFEVWVLDQHAKTHGWLKKSFVITGTKKILKQHINIDIIGTTHTGEFILAPRCYSNEFYVIHFNPDTDGCRTVKVELHGDYGFKYRETKAMVFLDYVESVRLL</sequence>
<dbReference type="PANTHER" id="PTHR31111">
    <property type="entry name" value="BNAA05G37150D PROTEIN-RELATED"/>
    <property type="match status" value="1"/>
</dbReference>
<dbReference type="InterPro" id="IPR036047">
    <property type="entry name" value="F-box-like_dom_sf"/>
</dbReference>
<dbReference type="STRING" id="81985.R0HEZ9"/>
<evidence type="ECO:0000259" key="1">
    <source>
        <dbReference type="Pfam" id="PF00646"/>
    </source>
</evidence>
<evidence type="ECO:0000259" key="2">
    <source>
        <dbReference type="Pfam" id="PF08268"/>
    </source>
</evidence>
<evidence type="ECO:0000313" key="4">
    <source>
        <dbReference type="Proteomes" id="UP000029121"/>
    </source>
</evidence>
<proteinExistence type="predicted"/>
<dbReference type="Proteomes" id="UP000029121">
    <property type="component" value="Unassembled WGS sequence"/>
</dbReference>
<keyword evidence="4" id="KW-1185">Reference proteome</keyword>
<protein>
    <recommendedName>
        <fullName evidence="5">F-box domain-containing protein</fullName>
    </recommendedName>
</protein>
<name>R0HEZ9_9BRAS</name>
<dbReference type="PANTHER" id="PTHR31111:SF125">
    <property type="entry name" value="F-BOX PROTEIN CPR30-LIKE"/>
    <property type="match status" value="1"/>
</dbReference>
<gene>
    <name evidence="3" type="ORF">CARUB_v10002992mg</name>
</gene>
<dbReference type="Pfam" id="PF08268">
    <property type="entry name" value="FBA_3"/>
    <property type="match status" value="1"/>
</dbReference>
<dbReference type="SUPFAM" id="SSF81383">
    <property type="entry name" value="F-box domain"/>
    <property type="match status" value="1"/>
</dbReference>